<dbReference type="KEGG" id="char:116220678"/>
<gene>
    <name evidence="4" type="primary">LOC116220678</name>
</gene>
<dbReference type="PROSITE" id="PS50209">
    <property type="entry name" value="CARD"/>
    <property type="match status" value="1"/>
</dbReference>
<dbReference type="Gene3D" id="1.10.533.10">
    <property type="entry name" value="Death Domain, Fas"/>
    <property type="match status" value="2"/>
</dbReference>
<reference evidence="4" key="1">
    <citation type="submission" date="2025-08" db="UniProtKB">
        <authorList>
            <consortium name="RefSeq"/>
        </authorList>
    </citation>
    <scope>IDENTIFICATION</scope>
</reference>
<organism evidence="3 4">
    <name type="scientific">Clupea harengus</name>
    <name type="common">Atlantic herring</name>
    <dbReference type="NCBI Taxonomy" id="7950"/>
    <lineage>
        <taxon>Eukaryota</taxon>
        <taxon>Metazoa</taxon>
        <taxon>Chordata</taxon>
        <taxon>Craniata</taxon>
        <taxon>Vertebrata</taxon>
        <taxon>Euteleostomi</taxon>
        <taxon>Actinopterygii</taxon>
        <taxon>Neopterygii</taxon>
        <taxon>Teleostei</taxon>
        <taxon>Clupei</taxon>
        <taxon>Clupeiformes</taxon>
        <taxon>Clupeoidei</taxon>
        <taxon>Clupeidae</taxon>
        <taxon>Clupea</taxon>
    </lineage>
</organism>
<sequence>MEKTVRDILERSLEDLKSNDSKKFRRKFLDEAQGTAITRRKIEGTKDDADLADLLLQTFENDAVDKTEGILRFIGCNCTASKLREDHAKIKSQGPVSGDIAMAASDMDDALERVSMVQRDLINRGSEGLLRDMLDSLQAERPSVINQWEVNEVLQKSSVLQDQWSSLLTMLQNKGEKACGIMLRVLKDQEYYLYEDLGL</sequence>
<dbReference type="InterPro" id="IPR004020">
    <property type="entry name" value="DAPIN"/>
</dbReference>
<evidence type="ECO:0000313" key="3">
    <source>
        <dbReference type="Proteomes" id="UP000515152"/>
    </source>
</evidence>
<evidence type="ECO:0000313" key="4">
    <source>
        <dbReference type="RefSeq" id="XP_031424463.1"/>
    </source>
</evidence>
<dbReference type="Pfam" id="PF00619">
    <property type="entry name" value="CARD"/>
    <property type="match status" value="1"/>
</dbReference>
<proteinExistence type="predicted"/>
<dbReference type="GO" id="GO:0042981">
    <property type="term" value="P:regulation of apoptotic process"/>
    <property type="evidence" value="ECO:0007669"/>
    <property type="project" value="InterPro"/>
</dbReference>
<dbReference type="Proteomes" id="UP000515152">
    <property type="component" value="Chromosome 6"/>
</dbReference>
<dbReference type="PROSITE" id="PS50824">
    <property type="entry name" value="DAPIN"/>
    <property type="match status" value="1"/>
</dbReference>
<dbReference type="SUPFAM" id="SSF47986">
    <property type="entry name" value="DEATH domain"/>
    <property type="match status" value="2"/>
</dbReference>
<feature type="domain" description="Pyrin" evidence="2">
    <location>
        <begin position="1"/>
        <end position="89"/>
    </location>
</feature>
<dbReference type="Pfam" id="PF02758">
    <property type="entry name" value="PYRIN"/>
    <property type="match status" value="1"/>
</dbReference>
<name>A0A6P8F7G3_CLUHA</name>
<keyword evidence="3" id="KW-1185">Reference proteome</keyword>
<evidence type="ECO:0000259" key="1">
    <source>
        <dbReference type="PROSITE" id="PS50209"/>
    </source>
</evidence>
<dbReference type="SMART" id="SM01289">
    <property type="entry name" value="PYRIN"/>
    <property type="match status" value="1"/>
</dbReference>
<accession>A0A6P8F7G3</accession>
<dbReference type="GeneID" id="116220678"/>
<protein>
    <submittedName>
        <fullName evidence="4">Apoptosis-associated speck-like protein containing a CARD</fullName>
    </submittedName>
</protein>
<dbReference type="InterPro" id="IPR001315">
    <property type="entry name" value="CARD"/>
</dbReference>
<evidence type="ECO:0000259" key="2">
    <source>
        <dbReference type="PROSITE" id="PS50824"/>
    </source>
</evidence>
<dbReference type="InterPro" id="IPR011029">
    <property type="entry name" value="DEATH-like_dom_sf"/>
</dbReference>
<dbReference type="RefSeq" id="XP_031424463.1">
    <property type="nucleotide sequence ID" value="XM_031568603.1"/>
</dbReference>
<feature type="domain" description="CARD" evidence="1">
    <location>
        <begin position="107"/>
        <end position="199"/>
    </location>
</feature>
<dbReference type="CDD" id="cd01671">
    <property type="entry name" value="CARD"/>
    <property type="match status" value="1"/>
</dbReference>
<dbReference type="AlphaFoldDB" id="A0A6P8F7G3"/>